<dbReference type="SUPFAM" id="SSF57302">
    <property type="entry name" value="Snake toxin-like"/>
    <property type="match status" value="1"/>
</dbReference>
<dbReference type="EMBL" id="BDGG01000009">
    <property type="protein sequence ID" value="GAV03346.1"/>
    <property type="molecule type" value="Genomic_DNA"/>
</dbReference>
<evidence type="ECO:0008006" key="6">
    <source>
        <dbReference type="Google" id="ProtNLM"/>
    </source>
</evidence>
<name>A0A1D1VR81_RAMVA</name>
<dbReference type="PANTHER" id="PTHR10036:SF3">
    <property type="entry name" value="PROTEIN SLEEPLESS-RELATED"/>
    <property type="match status" value="1"/>
</dbReference>
<evidence type="ECO:0000256" key="2">
    <source>
        <dbReference type="ARBA" id="ARBA00023157"/>
    </source>
</evidence>
<proteinExistence type="predicted"/>
<keyword evidence="5" id="KW-1185">Reference proteome</keyword>
<comment type="caution">
    <text evidence="4">The sequence shown here is derived from an EMBL/GenBank/DDBJ whole genome shotgun (WGS) entry which is preliminary data.</text>
</comment>
<feature type="signal peptide" evidence="3">
    <location>
        <begin position="1"/>
        <end position="28"/>
    </location>
</feature>
<accession>A0A1D1VR81</accession>
<evidence type="ECO:0000256" key="3">
    <source>
        <dbReference type="SAM" id="SignalP"/>
    </source>
</evidence>
<reference evidence="4 5" key="1">
    <citation type="journal article" date="2016" name="Nat. Commun.">
        <title>Extremotolerant tardigrade genome and improved radiotolerance of human cultured cells by tardigrade-unique protein.</title>
        <authorList>
            <person name="Hashimoto T."/>
            <person name="Horikawa D.D."/>
            <person name="Saito Y."/>
            <person name="Kuwahara H."/>
            <person name="Kozuka-Hata H."/>
            <person name="Shin-I T."/>
            <person name="Minakuchi Y."/>
            <person name="Ohishi K."/>
            <person name="Motoyama A."/>
            <person name="Aizu T."/>
            <person name="Enomoto A."/>
            <person name="Kondo K."/>
            <person name="Tanaka S."/>
            <person name="Hara Y."/>
            <person name="Koshikawa S."/>
            <person name="Sagara H."/>
            <person name="Miura T."/>
            <person name="Yokobori S."/>
            <person name="Miyagawa K."/>
            <person name="Suzuki Y."/>
            <person name="Kubo T."/>
            <person name="Oyama M."/>
            <person name="Kohara Y."/>
            <person name="Fujiyama A."/>
            <person name="Arakawa K."/>
            <person name="Katayama T."/>
            <person name="Toyoda A."/>
            <person name="Kunieda T."/>
        </authorList>
    </citation>
    <scope>NUCLEOTIDE SEQUENCE [LARGE SCALE GENOMIC DNA]</scope>
    <source>
        <strain evidence="4 5">YOKOZUNA-1</strain>
    </source>
</reference>
<dbReference type="InterPro" id="IPR045860">
    <property type="entry name" value="Snake_toxin-like_sf"/>
</dbReference>
<evidence type="ECO:0000256" key="1">
    <source>
        <dbReference type="ARBA" id="ARBA00022729"/>
    </source>
</evidence>
<evidence type="ECO:0000313" key="5">
    <source>
        <dbReference type="Proteomes" id="UP000186922"/>
    </source>
</evidence>
<keyword evidence="2" id="KW-1015">Disulfide bond</keyword>
<evidence type="ECO:0000313" key="4">
    <source>
        <dbReference type="EMBL" id="GAV03346.1"/>
    </source>
</evidence>
<dbReference type="AlphaFoldDB" id="A0A1D1VR81"/>
<dbReference type="Proteomes" id="UP000186922">
    <property type="component" value="Unassembled WGS sequence"/>
</dbReference>
<dbReference type="OrthoDB" id="6278121at2759"/>
<gene>
    <name evidence="4" type="primary">RvY_13786-1</name>
    <name evidence="4" type="synonym">RvY_13786.1</name>
    <name evidence="4" type="ORF">RvY_13786</name>
</gene>
<organism evidence="4 5">
    <name type="scientific">Ramazzottius varieornatus</name>
    <name type="common">Water bear</name>
    <name type="synonym">Tardigrade</name>
    <dbReference type="NCBI Taxonomy" id="947166"/>
    <lineage>
        <taxon>Eukaryota</taxon>
        <taxon>Metazoa</taxon>
        <taxon>Ecdysozoa</taxon>
        <taxon>Tardigrada</taxon>
        <taxon>Eutardigrada</taxon>
        <taxon>Parachela</taxon>
        <taxon>Hypsibioidea</taxon>
        <taxon>Ramazzottiidae</taxon>
        <taxon>Ramazzottius</taxon>
    </lineage>
</organism>
<protein>
    <recommendedName>
        <fullName evidence="6">UPAR/Ly6 domain-containing protein</fullName>
    </recommendedName>
</protein>
<sequence length="145" mass="16441">MPQHFYSSILPFCLLLTMVLWKIPEVSGIECFSCDIAHDNSECNGTESVRQCPITYDTCLTMVRYAAEVGKLQITKRCSKRDSCLTQKRALEMHAPCDVNEPEEWVCTNCCSTDLCNYNAGSRTSSYTVLKAIYLLLLPRMHVLD</sequence>
<dbReference type="Gene3D" id="2.10.60.10">
    <property type="entry name" value="CD59"/>
    <property type="match status" value="1"/>
</dbReference>
<dbReference type="Pfam" id="PF16975">
    <property type="entry name" value="UPAR_LY6_2"/>
    <property type="match status" value="1"/>
</dbReference>
<keyword evidence="1 3" id="KW-0732">Signal</keyword>
<dbReference type="PANTHER" id="PTHR10036">
    <property type="entry name" value="CD59 GLYCOPROTEIN"/>
    <property type="match status" value="1"/>
</dbReference>
<feature type="chain" id="PRO_5008898762" description="UPAR/Ly6 domain-containing protein" evidence="3">
    <location>
        <begin position="29"/>
        <end position="145"/>
    </location>
</feature>